<dbReference type="Proteomes" id="UP001358586">
    <property type="component" value="Chromosome 8"/>
</dbReference>
<sequence length="91" mass="10700">MDIAPECICEHYDIPFYQSDDIENMMHSWESQRKDPIQWKMRFDDEDTKDEANEEGNGVEEGDDDEAMEDDDVAPYHDDFEDLFASEQPST</sequence>
<evidence type="ECO:0000256" key="1">
    <source>
        <dbReference type="SAM" id="MobiDB-lite"/>
    </source>
</evidence>
<feature type="region of interest" description="Disordered" evidence="1">
    <location>
        <begin position="31"/>
        <end position="91"/>
    </location>
</feature>
<reference evidence="2 3" key="1">
    <citation type="submission" date="2023-03" db="EMBL/GenBank/DDBJ databases">
        <title>WGS of Gossypium arboreum.</title>
        <authorList>
            <person name="Yu D."/>
        </authorList>
    </citation>
    <scope>NUCLEOTIDE SEQUENCE [LARGE SCALE GENOMIC DNA]</scope>
    <source>
        <tissue evidence="2">Leaf</tissue>
    </source>
</reference>
<evidence type="ECO:0000313" key="3">
    <source>
        <dbReference type="Proteomes" id="UP001358586"/>
    </source>
</evidence>
<evidence type="ECO:0000313" key="2">
    <source>
        <dbReference type="EMBL" id="KAK5811465.1"/>
    </source>
</evidence>
<feature type="compositionally biased region" description="Basic and acidic residues" evidence="1">
    <location>
        <begin position="31"/>
        <end position="43"/>
    </location>
</feature>
<organism evidence="2 3">
    <name type="scientific">Gossypium arboreum</name>
    <name type="common">Tree cotton</name>
    <name type="synonym">Gossypium nanking</name>
    <dbReference type="NCBI Taxonomy" id="29729"/>
    <lineage>
        <taxon>Eukaryota</taxon>
        <taxon>Viridiplantae</taxon>
        <taxon>Streptophyta</taxon>
        <taxon>Embryophyta</taxon>
        <taxon>Tracheophyta</taxon>
        <taxon>Spermatophyta</taxon>
        <taxon>Magnoliopsida</taxon>
        <taxon>eudicotyledons</taxon>
        <taxon>Gunneridae</taxon>
        <taxon>Pentapetalae</taxon>
        <taxon>rosids</taxon>
        <taxon>malvids</taxon>
        <taxon>Malvales</taxon>
        <taxon>Malvaceae</taxon>
        <taxon>Malvoideae</taxon>
        <taxon>Gossypium</taxon>
    </lineage>
</organism>
<comment type="caution">
    <text evidence="2">The sequence shown here is derived from an EMBL/GenBank/DDBJ whole genome shotgun (WGS) entry which is preliminary data.</text>
</comment>
<proteinExistence type="predicted"/>
<accession>A0ABR0NZX0</accession>
<dbReference type="EMBL" id="JARKNE010000008">
    <property type="protein sequence ID" value="KAK5811465.1"/>
    <property type="molecule type" value="Genomic_DNA"/>
</dbReference>
<keyword evidence="3" id="KW-1185">Reference proteome</keyword>
<protein>
    <submittedName>
        <fullName evidence="2">Uncharacterized protein</fullName>
    </submittedName>
</protein>
<feature type="compositionally biased region" description="Acidic residues" evidence="1">
    <location>
        <begin position="44"/>
        <end position="84"/>
    </location>
</feature>
<name>A0ABR0NZX0_GOSAR</name>
<gene>
    <name evidence="2" type="ORF">PVK06_026800</name>
</gene>